<evidence type="ECO:0000313" key="2">
    <source>
        <dbReference type="Proteomes" id="UP001604277"/>
    </source>
</evidence>
<dbReference type="AlphaFoldDB" id="A0ABD1T6C7"/>
<name>A0ABD1T6C7_9LAMI</name>
<sequence>MESFPRLECLVVDTQDEVEIPDILLNMPSLRHMHFLGGGYFSASSLQQATNDESFQINNNMQSISVIRISDETDLKILRCSPNLRRLKVSIRSSYSFDFLNHLESLKLKSDNLLSSLFSLPLNLKQLTLADARMSPETNGDNWEIGVP</sequence>
<protein>
    <submittedName>
        <fullName evidence="1">Late blight resistance protein-like protein R1B-14</fullName>
    </submittedName>
</protein>
<accession>A0ABD1T6C7</accession>
<reference evidence="2" key="1">
    <citation type="submission" date="2024-07" db="EMBL/GenBank/DDBJ databases">
        <title>Two chromosome-level genome assemblies of Korean endemic species Abeliophyllum distichum and Forsythia ovata (Oleaceae).</title>
        <authorList>
            <person name="Jang H."/>
        </authorList>
    </citation>
    <scope>NUCLEOTIDE SEQUENCE [LARGE SCALE GENOMIC DNA]</scope>
</reference>
<dbReference type="SUPFAM" id="SSF52047">
    <property type="entry name" value="RNI-like"/>
    <property type="match status" value="1"/>
</dbReference>
<keyword evidence="2" id="KW-1185">Reference proteome</keyword>
<proteinExistence type="predicted"/>
<dbReference type="Proteomes" id="UP001604277">
    <property type="component" value="Unassembled WGS sequence"/>
</dbReference>
<gene>
    <name evidence="1" type="ORF">Fot_31902</name>
</gene>
<evidence type="ECO:0000313" key="1">
    <source>
        <dbReference type="EMBL" id="KAL2508255.1"/>
    </source>
</evidence>
<dbReference type="Gene3D" id="3.80.10.10">
    <property type="entry name" value="Ribonuclease Inhibitor"/>
    <property type="match status" value="1"/>
</dbReference>
<dbReference type="EMBL" id="JBFOLJ010000009">
    <property type="protein sequence ID" value="KAL2508255.1"/>
    <property type="molecule type" value="Genomic_DNA"/>
</dbReference>
<dbReference type="InterPro" id="IPR032675">
    <property type="entry name" value="LRR_dom_sf"/>
</dbReference>
<comment type="caution">
    <text evidence="1">The sequence shown here is derived from an EMBL/GenBank/DDBJ whole genome shotgun (WGS) entry which is preliminary data.</text>
</comment>
<organism evidence="1 2">
    <name type="scientific">Forsythia ovata</name>
    <dbReference type="NCBI Taxonomy" id="205694"/>
    <lineage>
        <taxon>Eukaryota</taxon>
        <taxon>Viridiplantae</taxon>
        <taxon>Streptophyta</taxon>
        <taxon>Embryophyta</taxon>
        <taxon>Tracheophyta</taxon>
        <taxon>Spermatophyta</taxon>
        <taxon>Magnoliopsida</taxon>
        <taxon>eudicotyledons</taxon>
        <taxon>Gunneridae</taxon>
        <taxon>Pentapetalae</taxon>
        <taxon>asterids</taxon>
        <taxon>lamiids</taxon>
        <taxon>Lamiales</taxon>
        <taxon>Oleaceae</taxon>
        <taxon>Forsythieae</taxon>
        <taxon>Forsythia</taxon>
    </lineage>
</organism>